<evidence type="ECO:0000259" key="3">
    <source>
        <dbReference type="PROSITE" id="PS51352"/>
    </source>
</evidence>
<dbReference type="PANTHER" id="PTHR15337">
    <property type="entry name" value="ANTERIOR GRADIENT PROTEIN-RELATED"/>
    <property type="match status" value="1"/>
</dbReference>
<evidence type="ECO:0000256" key="2">
    <source>
        <dbReference type="SAM" id="SignalP"/>
    </source>
</evidence>
<evidence type="ECO:0000313" key="4">
    <source>
        <dbReference type="EMBL" id="RCK80288.1"/>
    </source>
</evidence>
<dbReference type="Gene3D" id="3.40.30.10">
    <property type="entry name" value="Glutaredoxin"/>
    <property type="match status" value="1"/>
</dbReference>
<feature type="domain" description="Thioredoxin" evidence="3">
    <location>
        <begin position="16"/>
        <end position="134"/>
    </location>
</feature>
<dbReference type="Pfam" id="PF13899">
    <property type="entry name" value="Thioredoxin_7"/>
    <property type="match status" value="1"/>
</dbReference>
<dbReference type="CDD" id="cd02947">
    <property type="entry name" value="TRX_family"/>
    <property type="match status" value="1"/>
</dbReference>
<dbReference type="InterPro" id="IPR036249">
    <property type="entry name" value="Thioredoxin-like_sf"/>
</dbReference>
<dbReference type="GO" id="GO:0016853">
    <property type="term" value="F:isomerase activity"/>
    <property type="evidence" value="ECO:0007669"/>
    <property type="project" value="UniProtKB-KW"/>
</dbReference>
<dbReference type="AlphaFoldDB" id="A0A367ZQ79"/>
<keyword evidence="4" id="KW-0413">Isomerase</keyword>
<comment type="caution">
    <text evidence="4">The sequence shown here is derived from an EMBL/GenBank/DDBJ whole genome shotgun (WGS) entry which is preliminary data.</text>
</comment>
<accession>A0A367ZQ79</accession>
<organism evidence="4 5">
    <name type="scientific">Candidatus Ozemobacter sibiricus</name>
    <dbReference type="NCBI Taxonomy" id="2268124"/>
    <lineage>
        <taxon>Bacteria</taxon>
        <taxon>Candidatus Ozemobacteria</taxon>
        <taxon>Candidatus Ozemobacterales</taxon>
        <taxon>Candidatus Ozemobacteraceae</taxon>
        <taxon>Candidatus Ozemobacter</taxon>
    </lineage>
</organism>
<dbReference type="PROSITE" id="PS51352">
    <property type="entry name" value="THIOREDOXIN_2"/>
    <property type="match status" value="1"/>
</dbReference>
<gene>
    <name evidence="4" type="ORF">OZSIB_3470</name>
</gene>
<dbReference type="PROSITE" id="PS00194">
    <property type="entry name" value="THIOREDOXIN_1"/>
    <property type="match status" value="1"/>
</dbReference>
<proteinExistence type="predicted"/>
<name>A0A367ZQ79_9BACT</name>
<dbReference type="InterPro" id="IPR051099">
    <property type="entry name" value="AGR/TXD"/>
</dbReference>
<sequence>MRKRMLVVLVLAVCGLVAGAAFAEEGWLDDLDAAVKQAAEQKKLVLVDFTASWCGWCTKMKEDVFDKDEFKALAGEKFVLVTIDGDKHRDLVDKFGVQGFPTLVILDGEGKEVHKIVGYKPLTPLLEELKKLEPAK</sequence>
<feature type="signal peptide" evidence="2">
    <location>
        <begin position="1"/>
        <end position="23"/>
    </location>
</feature>
<feature type="chain" id="PRO_5016869353" evidence="2">
    <location>
        <begin position="24"/>
        <end position="136"/>
    </location>
</feature>
<dbReference type="PRINTS" id="PR00421">
    <property type="entry name" value="THIOREDOXIN"/>
</dbReference>
<evidence type="ECO:0000313" key="5">
    <source>
        <dbReference type="Proteomes" id="UP000252355"/>
    </source>
</evidence>
<dbReference type="Proteomes" id="UP000252355">
    <property type="component" value="Unassembled WGS sequence"/>
</dbReference>
<keyword evidence="1 2" id="KW-0732">Signal</keyword>
<reference evidence="4 5" key="1">
    <citation type="submission" date="2018-05" db="EMBL/GenBank/DDBJ databases">
        <title>A metagenomic window into the 2 km-deep terrestrial subsurface aquifer revealed taxonomically and functionally diverse microbial community comprising novel uncultured bacterial lineages.</title>
        <authorList>
            <person name="Kadnikov V.V."/>
            <person name="Mardanov A.V."/>
            <person name="Beletsky A.V."/>
            <person name="Banks D."/>
            <person name="Pimenov N.V."/>
            <person name="Frank Y.A."/>
            <person name="Karnachuk O.V."/>
            <person name="Ravin N.V."/>
        </authorList>
    </citation>
    <scope>NUCLEOTIDE SEQUENCE [LARGE SCALE GENOMIC DNA]</scope>
    <source>
        <strain evidence="4">BY5</strain>
    </source>
</reference>
<dbReference type="SUPFAM" id="SSF52833">
    <property type="entry name" value="Thioredoxin-like"/>
    <property type="match status" value="1"/>
</dbReference>
<protein>
    <submittedName>
        <fullName evidence="4">Thioredoxin Disulfide Isomerase</fullName>
    </submittedName>
</protein>
<evidence type="ECO:0000256" key="1">
    <source>
        <dbReference type="ARBA" id="ARBA00022729"/>
    </source>
</evidence>
<dbReference type="InterPro" id="IPR013766">
    <property type="entry name" value="Thioredoxin_domain"/>
</dbReference>
<dbReference type="EMBL" id="QOQW01000007">
    <property type="protein sequence ID" value="RCK80288.1"/>
    <property type="molecule type" value="Genomic_DNA"/>
</dbReference>
<dbReference type="InterPro" id="IPR017937">
    <property type="entry name" value="Thioredoxin_CS"/>
</dbReference>
<dbReference type="PANTHER" id="PTHR15337:SF11">
    <property type="entry name" value="THIOREDOXIN DOMAIN-CONTAINING PROTEIN"/>
    <property type="match status" value="1"/>
</dbReference>